<reference evidence="2" key="1">
    <citation type="submission" date="2014-03" db="EMBL/GenBank/DDBJ databases">
        <title>The Genome Sequence of Puccinia striiformis f. sp. tritici PST-78.</title>
        <authorList>
            <consortium name="The Broad Institute Genome Sequencing Platform"/>
            <person name="Cuomo C."/>
            <person name="Hulbert S."/>
            <person name="Chen X."/>
            <person name="Walker B."/>
            <person name="Young S.K."/>
            <person name="Zeng Q."/>
            <person name="Gargeya S."/>
            <person name="Fitzgerald M."/>
            <person name="Haas B."/>
            <person name="Abouelleil A."/>
            <person name="Alvarado L."/>
            <person name="Arachchi H.M."/>
            <person name="Berlin A.M."/>
            <person name="Chapman S.B."/>
            <person name="Goldberg J."/>
            <person name="Griggs A."/>
            <person name="Gujja S."/>
            <person name="Hansen M."/>
            <person name="Howarth C."/>
            <person name="Imamovic A."/>
            <person name="Larimer J."/>
            <person name="McCowan C."/>
            <person name="Montmayeur A."/>
            <person name="Murphy C."/>
            <person name="Neiman D."/>
            <person name="Pearson M."/>
            <person name="Priest M."/>
            <person name="Roberts A."/>
            <person name="Saif S."/>
            <person name="Shea T."/>
            <person name="Sisk P."/>
            <person name="Sykes S."/>
            <person name="Wortman J."/>
            <person name="Nusbaum C."/>
            <person name="Birren B."/>
        </authorList>
    </citation>
    <scope>NUCLEOTIDE SEQUENCE [LARGE SCALE GENOMIC DNA]</scope>
    <source>
        <strain evidence="2">race PST-78</strain>
    </source>
</reference>
<dbReference type="EMBL" id="AJIL01000349">
    <property type="protein sequence ID" value="KNE89496.1"/>
    <property type="molecule type" value="Genomic_DNA"/>
</dbReference>
<keyword evidence="2" id="KW-1185">Reference proteome</keyword>
<organism evidence="1 2">
    <name type="scientific">Puccinia striiformis f. sp. tritici PST-78</name>
    <dbReference type="NCBI Taxonomy" id="1165861"/>
    <lineage>
        <taxon>Eukaryota</taxon>
        <taxon>Fungi</taxon>
        <taxon>Dikarya</taxon>
        <taxon>Basidiomycota</taxon>
        <taxon>Pucciniomycotina</taxon>
        <taxon>Pucciniomycetes</taxon>
        <taxon>Pucciniales</taxon>
        <taxon>Pucciniaceae</taxon>
        <taxon>Puccinia</taxon>
    </lineage>
</organism>
<comment type="caution">
    <text evidence="1">The sequence shown here is derived from an EMBL/GenBank/DDBJ whole genome shotgun (WGS) entry which is preliminary data.</text>
</comment>
<evidence type="ECO:0000313" key="2">
    <source>
        <dbReference type="Proteomes" id="UP000054564"/>
    </source>
</evidence>
<accession>A0A0L0URI1</accession>
<proteinExistence type="predicted"/>
<gene>
    <name evidence="1" type="ORF">PSTG_17045</name>
</gene>
<protein>
    <submittedName>
        <fullName evidence="1">Uncharacterized protein</fullName>
    </submittedName>
</protein>
<sequence length="155" mass="17523">MADAFRVQDNWCLLTQAKMMISMAHEDLDSAPRMARTDAIDYYNQRIVLCQQEETIRLANQYLLGKIKGPCRLLTTSQTTQERGLHLTYVSTTVGLAVPDSKIQVKRGMVLRVLDNVGHKSYLNINHRVILLQISRDTITVTPVHGSKKGMDVIL</sequence>
<name>A0A0L0URI1_9BASI</name>
<dbReference type="Proteomes" id="UP000054564">
    <property type="component" value="Unassembled WGS sequence"/>
</dbReference>
<dbReference type="AlphaFoldDB" id="A0A0L0URI1"/>
<evidence type="ECO:0000313" key="1">
    <source>
        <dbReference type="EMBL" id="KNE89496.1"/>
    </source>
</evidence>